<feature type="non-terminal residue" evidence="1">
    <location>
        <position position="1"/>
    </location>
</feature>
<sequence>RTDKPYLEVHEWMDDPEHKVERHDITRVLEFSRMFKEKYGEEAAQEYVQHLADDLNGRFNHLVEDVQALVDNTLVYFGAKKQES</sequence>
<reference evidence="1" key="1">
    <citation type="submission" date="2018-06" db="EMBL/GenBank/DDBJ databases">
        <authorList>
            <person name="Zhirakovskaya E."/>
        </authorList>
    </citation>
    <scope>NUCLEOTIDE SEQUENCE</scope>
</reference>
<name>A0A3B1CAC0_9ZZZZ</name>
<proteinExistence type="predicted"/>
<dbReference type="AlphaFoldDB" id="A0A3B1CAC0"/>
<dbReference type="EMBL" id="UOGA01000250">
    <property type="protein sequence ID" value="VAX23611.1"/>
    <property type="molecule type" value="Genomic_DNA"/>
</dbReference>
<organism evidence="1">
    <name type="scientific">hydrothermal vent metagenome</name>
    <dbReference type="NCBI Taxonomy" id="652676"/>
    <lineage>
        <taxon>unclassified sequences</taxon>
        <taxon>metagenomes</taxon>
        <taxon>ecological metagenomes</taxon>
    </lineage>
</organism>
<accession>A0A3B1CAC0</accession>
<protein>
    <submittedName>
        <fullName evidence="1">Uncharacterized protein</fullName>
    </submittedName>
</protein>
<gene>
    <name evidence="1" type="ORF">MNBD_NITROSPINAE04-2758</name>
</gene>
<evidence type="ECO:0000313" key="1">
    <source>
        <dbReference type="EMBL" id="VAX23611.1"/>
    </source>
</evidence>